<gene>
    <name evidence="8" type="ORF">GIB67_028006</name>
</gene>
<dbReference type="SMART" id="SM00544">
    <property type="entry name" value="MA3"/>
    <property type="match status" value="1"/>
</dbReference>
<evidence type="ECO:0000256" key="1">
    <source>
        <dbReference type="ARBA" id="ARBA00005775"/>
    </source>
</evidence>
<evidence type="ECO:0000256" key="2">
    <source>
        <dbReference type="ARBA" id="ARBA00022540"/>
    </source>
</evidence>
<dbReference type="PANTHER" id="PTHR23253">
    <property type="entry name" value="EUKARYOTIC TRANSLATION INITIATION FACTOR 4 GAMMA"/>
    <property type="match status" value="1"/>
</dbReference>
<dbReference type="GO" id="GO:0003743">
    <property type="term" value="F:translation initiation factor activity"/>
    <property type="evidence" value="ECO:0007669"/>
    <property type="project" value="UniProtKB-KW"/>
</dbReference>
<feature type="region of interest" description="Disordered" evidence="6">
    <location>
        <begin position="1"/>
        <end position="60"/>
    </location>
</feature>
<feature type="region of interest" description="Disordered" evidence="6">
    <location>
        <begin position="77"/>
        <end position="118"/>
    </location>
</feature>
<dbReference type="FunFam" id="1.25.40.180:FF:000024">
    <property type="entry name" value="Eukaryotic translation initiation factor 4G"/>
    <property type="match status" value="1"/>
</dbReference>
<sequence>MSRNQYRGEKSEANSSKFGRPRSFGDHRRGPPSGANGAYQNSYYSNNRSFNKSSNGHGVQQYRVSTSHANSTWNVVTPACPEQKNDDRGHPPSNASSDARDSGNDITPDSSATTESTEVVQKALSAQPCTQSLDSVTPTTPPKRHYPLMQNLICNDIASGDGPKPFSFRFGSFSPTIVNAVQVPSQTSSVPPILDEPKLDQVPSQTNSAPSILDKPELDQAHHNSSQVGSTLPEKKDLYTLKKSCDMSHLPSETKMDSNCQIPVAPAITVPQKSSIQPVTCLPMQVPYLHNQIPVPFFGPDPLVQWKYAPSMAHQLAPPFVSGINYYPLLQPNSYNSSTYFQTQTSHSLTNTQVTTSSLELGYNYLVAQGPPTAQFVAPLDHMPVPMAGTSSLKISQSSNSGHFHSNLDVAGSASLVGVEMVLNSVVGTLGETIGSYKDKPKQLIGNEPQHSQPKYHQAESYISSLPSLGLEHTSSLGVASSDSLESIKQNPLSSSTPIGTVERQPLAVINVIPDASELVSKNYCENGKGFSCETSSIFGLELKTSLSDDLNTAHLSKLGDFGPKEAQLKNERGHTGKPGILQQPGSNIEVPAEKLENDGPDFDVAGSGMSSQESVPVSAEVGLELDQEGTQNKGGETASAFISGSNDELNLELKKIKSATGRKKKLKDILKAADAAGSASDLYMAYKGPEEKQESCSSPVSPSSICVMEAPLDNVNADGLNKAEPDDWEDVVDDSRAKLKTWNNGKLGHDNGENGNEVMGKKYSRDFLLTFTGKYSDLPINFQIEFEMAKSLMGAQVSASRVAGGLFSDNGKIIDSLRVKPVDKAIMGPQIHLHTGKWNKLPAHTASGHGPRFLDVGQGRNHVFLKNSREQFVGGILSAPLHRVQSQGGVPRSSHDIDKRQSVSLQKGLISSYQTPLQVMHKAEKKYEVGQVSDKEMAKQRQLKGILNKLTPQNFDKLFQQVKEVNIDNVVTLTGVILQIFDKALTEPTFCEMYANFCYHLANELPEFSEDNEKINFKRLLLNKCQEEFERGEREEAEANRVERDGETKQSDAEREDKKIKARRQTLGNIRLIGELYKKKMLTERIMHGCITQLLGQSQNLDEENVEALCKLMCTIGEIIDHAKAKEHMDGYFNVMTKLSTTMKLSSRVRFMLRDAIDLRKNRWRQRRTVEGPKKIDQVHRDAAQEREQASKMARGPGISSSARWGQSMDFGPRRPSMMHPSNSQLGGICGLAPPVCGYAVEDYRIGNIHRTMSVPLAQRFIHEDYITFGPKGGLARGMCIRDRPLMASIPFDDISSRRGDSRSNVVGSDGQVLILQRPHEQANSKVEPILSYGPRRFISQPAFEEANSHEQNTSVISHAIHVQESSAVAQNVTLEETLWSTKHRDVVIGAIREFYSAKDEKEVALCMKEFNCLSFYPSMVSIWVTDSFGRKDTDRDLLAKLLINLNKSRDPLLSQSQLIHGFESVLSTLEDEVYDAPKAAEFLGSILAKLIMENTLSLKVVGWIILAGGEEPGRLLQIGLASKVFGSILEVIKSEKGVSTLNAVLGSSGLQLVDFRPPDQIK</sequence>
<feature type="region of interest" description="Disordered" evidence="6">
    <location>
        <begin position="1033"/>
        <end position="1060"/>
    </location>
</feature>
<dbReference type="OrthoDB" id="514777at2759"/>
<reference evidence="8 9" key="1">
    <citation type="journal article" date="2020" name="IScience">
        <title>Genome Sequencing of the Endangered Kingdonia uniflora (Circaeasteraceae, Ranunculales) Reveals Potential Mechanisms of Evolutionary Specialization.</title>
        <authorList>
            <person name="Sun Y."/>
            <person name="Deng T."/>
            <person name="Zhang A."/>
            <person name="Moore M.J."/>
            <person name="Landis J.B."/>
            <person name="Lin N."/>
            <person name="Zhang H."/>
            <person name="Zhang X."/>
            <person name="Huang J."/>
            <person name="Zhang X."/>
            <person name="Sun H."/>
            <person name="Wang H."/>
        </authorList>
    </citation>
    <scope>NUCLEOTIDE SEQUENCE [LARGE SCALE GENOMIC DNA]</scope>
    <source>
        <strain evidence="8">TB1705</strain>
        <tissue evidence="8">Leaf</tissue>
    </source>
</reference>
<dbReference type="SUPFAM" id="SSF48371">
    <property type="entry name" value="ARM repeat"/>
    <property type="match status" value="2"/>
</dbReference>
<feature type="region of interest" description="Disordered" evidence="6">
    <location>
        <begin position="187"/>
        <end position="212"/>
    </location>
</feature>
<comment type="caution">
    <text evidence="8">The sequence shown here is derived from an EMBL/GenBank/DDBJ whole genome shotgun (WGS) entry which is preliminary data.</text>
</comment>
<dbReference type="PANTHER" id="PTHR23253:SF9">
    <property type="entry name" value="EUKARYOTIC TRANSLATION INITIATION FACTOR 4 GAMMA 2"/>
    <property type="match status" value="1"/>
</dbReference>
<dbReference type="InterPro" id="IPR003891">
    <property type="entry name" value="Initiation_fac_eIF4g_MI"/>
</dbReference>
<keyword evidence="3" id="KW-0810">Translation regulation</keyword>
<evidence type="ECO:0000259" key="7">
    <source>
        <dbReference type="PROSITE" id="PS51366"/>
    </source>
</evidence>
<comment type="similarity">
    <text evidence="1">Belongs to the eukaryotic initiation factor 4G family.</text>
</comment>
<dbReference type="Pfam" id="PF02847">
    <property type="entry name" value="MA3"/>
    <property type="match status" value="1"/>
</dbReference>
<evidence type="ECO:0000256" key="6">
    <source>
        <dbReference type="SAM" id="MobiDB-lite"/>
    </source>
</evidence>
<dbReference type="InterPro" id="IPR016024">
    <property type="entry name" value="ARM-type_fold"/>
</dbReference>
<organism evidence="8 9">
    <name type="scientific">Kingdonia uniflora</name>
    <dbReference type="NCBI Taxonomy" id="39325"/>
    <lineage>
        <taxon>Eukaryota</taxon>
        <taxon>Viridiplantae</taxon>
        <taxon>Streptophyta</taxon>
        <taxon>Embryophyta</taxon>
        <taxon>Tracheophyta</taxon>
        <taxon>Spermatophyta</taxon>
        <taxon>Magnoliopsida</taxon>
        <taxon>Ranunculales</taxon>
        <taxon>Circaeasteraceae</taxon>
        <taxon>Kingdonia</taxon>
    </lineage>
</organism>
<feature type="region of interest" description="Disordered" evidence="6">
    <location>
        <begin position="1188"/>
        <end position="1207"/>
    </location>
</feature>
<name>A0A7J7L791_9MAGN</name>
<proteinExistence type="inferred from homology"/>
<dbReference type="Gene3D" id="1.25.40.180">
    <property type="match status" value="2"/>
</dbReference>
<dbReference type="SMART" id="SM00543">
    <property type="entry name" value="MIF4G"/>
    <property type="match status" value="1"/>
</dbReference>
<dbReference type="GO" id="GO:0003729">
    <property type="term" value="F:mRNA binding"/>
    <property type="evidence" value="ECO:0007669"/>
    <property type="project" value="TreeGrafter"/>
</dbReference>
<evidence type="ECO:0000256" key="5">
    <source>
        <dbReference type="ARBA" id="ARBA00067320"/>
    </source>
</evidence>
<feature type="compositionally biased region" description="Basic and acidic residues" evidence="6">
    <location>
        <begin position="1"/>
        <end position="12"/>
    </location>
</feature>
<accession>A0A7J7L791</accession>
<dbReference type="EMBL" id="JACGCM010002579">
    <property type="protein sequence ID" value="KAF6138434.1"/>
    <property type="molecule type" value="Genomic_DNA"/>
</dbReference>
<dbReference type="GO" id="GO:0016281">
    <property type="term" value="C:eukaryotic translation initiation factor 4F complex"/>
    <property type="evidence" value="ECO:0007669"/>
    <property type="project" value="TreeGrafter"/>
</dbReference>
<dbReference type="GO" id="GO:0006417">
    <property type="term" value="P:regulation of translation"/>
    <property type="evidence" value="ECO:0007669"/>
    <property type="project" value="UniProtKB-KW"/>
</dbReference>
<dbReference type="Proteomes" id="UP000541444">
    <property type="component" value="Unassembled WGS sequence"/>
</dbReference>
<dbReference type="PROSITE" id="PS51366">
    <property type="entry name" value="MI"/>
    <property type="match status" value="1"/>
</dbReference>
<feature type="compositionally biased region" description="Polar residues" evidence="6">
    <location>
        <begin position="38"/>
        <end position="60"/>
    </location>
</feature>
<dbReference type="FunFam" id="1.25.40.180:FF:000034">
    <property type="entry name" value="Eukaryotic translation initiation factor 4G"/>
    <property type="match status" value="1"/>
</dbReference>
<evidence type="ECO:0000313" key="9">
    <source>
        <dbReference type="Proteomes" id="UP000541444"/>
    </source>
</evidence>
<keyword evidence="2" id="KW-0396">Initiation factor</keyword>
<dbReference type="Pfam" id="PF02854">
    <property type="entry name" value="MIF4G"/>
    <property type="match status" value="1"/>
</dbReference>
<evidence type="ECO:0000313" key="8">
    <source>
        <dbReference type="EMBL" id="KAF6138434.1"/>
    </source>
</evidence>
<feature type="domain" description="MI" evidence="7">
    <location>
        <begin position="1384"/>
        <end position="1508"/>
    </location>
</feature>
<keyword evidence="9" id="KW-1185">Reference proteome</keyword>
<dbReference type="InterPro" id="IPR003890">
    <property type="entry name" value="MIF4G-like_typ-3"/>
</dbReference>
<evidence type="ECO:0000256" key="3">
    <source>
        <dbReference type="ARBA" id="ARBA00022845"/>
    </source>
</evidence>
<feature type="compositionally biased region" description="Polar residues" evidence="6">
    <location>
        <begin position="104"/>
        <end position="118"/>
    </location>
</feature>
<protein>
    <recommendedName>
        <fullName evidence="5">Eukaryotic translation initiation factor 4G</fullName>
    </recommendedName>
</protein>
<evidence type="ECO:0000256" key="4">
    <source>
        <dbReference type="ARBA" id="ARBA00022917"/>
    </source>
</evidence>
<keyword evidence="4" id="KW-0648">Protein biosynthesis</keyword>